<dbReference type="AlphaFoldDB" id="A0A0D3A3C8"/>
<dbReference type="Proteomes" id="UP000032141">
    <property type="component" value="Chromosome C1"/>
</dbReference>
<reference evidence="7 8" key="1">
    <citation type="journal article" date="2014" name="Genome Biol.">
        <title>Transcriptome and methylome profiling reveals relics of genome dominance in the mesopolyploid Brassica oleracea.</title>
        <authorList>
            <person name="Parkin I.A."/>
            <person name="Koh C."/>
            <person name="Tang H."/>
            <person name="Robinson S.J."/>
            <person name="Kagale S."/>
            <person name="Clarke W.E."/>
            <person name="Town C.D."/>
            <person name="Nixon J."/>
            <person name="Krishnakumar V."/>
            <person name="Bidwell S.L."/>
            <person name="Denoeud F."/>
            <person name="Belcram H."/>
            <person name="Links M.G."/>
            <person name="Just J."/>
            <person name="Clarke C."/>
            <person name="Bender T."/>
            <person name="Huebert T."/>
            <person name="Mason A.S."/>
            <person name="Pires J.C."/>
            <person name="Barker G."/>
            <person name="Moore J."/>
            <person name="Walley P.G."/>
            <person name="Manoli S."/>
            <person name="Batley J."/>
            <person name="Edwards D."/>
            <person name="Nelson M.N."/>
            <person name="Wang X."/>
            <person name="Paterson A.H."/>
            <person name="King G."/>
            <person name="Bancroft I."/>
            <person name="Chalhoub B."/>
            <person name="Sharpe A.G."/>
        </authorList>
    </citation>
    <scope>NUCLEOTIDE SEQUENCE</scope>
    <source>
        <strain evidence="7 8">cv. TO1000</strain>
    </source>
</reference>
<dbReference type="EnsemblPlants" id="Bo1g015010.1">
    <property type="protein sequence ID" value="Bo1g015010.1"/>
    <property type="gene ID" value="Bo1g015010"/>
</dbReference>
<comment type="function">
    <text evidence="1 6">Hydrolyzes acetyl esters in homogalacturonan regions of pectin. In type I primary cell wall, galacturonic acid residues of pectin can be acetylated at the O-2 and O-3 positions. Decreasing the degree of acetylation of pectin gels in vitro alters their physical properties.</text>
</comment>
<evidence type="ECO:0000256" key="4">
    <source>
        <dbReference type="ARBA" id="ARBA00022512"/>
    </source>
</evidence>
<dbReference type="EC" id="3.1.1.-" evidence="6"/>
<dbReference type="HOGENOM" id="CLU_901235_0_0_1"/>
<dbReference type="STRING" id="109376.A0A0D3A3C8"/>
<evidence type="ECO:0000313" key="8">
    <source>
        <dbReference type="Proteomes" id="UP000032141"/>
    </source>
</evidence>
<comment type="similarity">
    <text evidence="3 6">Belongs to the pectinacetylesterase family.</text>
</comment>
<name>A0A0D3A3C8_BRAOL</name>
<evidence type="ECO:0000256" key="3">
    <source>
        <dbReference type="ARBA" id="ARBA00005784"/>
    </source>
</evidence>
<keyword evidence="6" id="KW-0964">Secreted</keyword>
<organism evidence="7 8">
    <name type="scientific">Brassica oleracea var. oleracea</name>
    <dbReference type="NCBI Taxonomy" id="109376"/>
    <lineage>
        <taxon>Eukaryota</taxon>
        <taxon>Viridiplantae</taxon>
        <taxon>Streptophyta</taxon>
        <taxon>Embryophyta</taxon>
        <taxon>Tracheophyta</taxon>
        <taxon>Spermatophyta</taxon>
        <taxon>Magnoliopsida</taxon>
        <taxon>eudicotyledons</taxon>
        <taxon>Gunneridae</taxon>
        <taxon>Pentapetalae</taxon>
        <taxon>rosids</taxon>
        <taxon>malvids</taxon>
        <taxon>Brassicales</taxon>
        <taxon>Brassicaceae</taxon>
        <taxon>Brassiceae</taxon>
        <taxon>Brassica</taxon>
    </lineage>
</organism>
<sequence length="309" mass="34266">MQRECDQRPNEVSFFIDKSELCLYHGSSNYMEKEVQFTGILSDKAQENPDFFNWNRVKLCYCDGASFSGDGQNEALLSGCSGGGLAAILRYDEFRNLFPGSTKVKCLSDAGLFLDKNLYNGIVEFQSVKNNLPRLCTNHLDPTSVCFFPDNLISQMKTPLFIVNAAYDTWQIQSSIAPTSADPSGFWHDCRLNHGKCTPGQMRFLQGFRDQMLRVVKGFSMSRQNGGGLAAILRYDEFRNLFPGSTKVKCLSDAGLFLDKTWTLLLLTSGSKVLVTTILKNDQEEEAGDVNGSSNKPAFGDILAIAFAA</sequence>
<evidence type="ECO:0000256" key="6">
    <source>
        <dbReference type="RuleBase" id="RU363114"/>
    </source>
</evidence>
<dbReference type="OMA" id="MQRECDQ"/>
<comment type="subcellular location">
    <subcellularLocation>
        <location evidence="2 6">Secreted</location>
        <location evidence="2 6">Cell wall</location>
    </subcellularLocation>
</comment>
<dbReference type="PANTHER" id="PTHR21562">
    <property type="entry name" value="NOTUM-RELATED"/>
    <property type="match status" value="1"/>
</dbReference>
<keyword evidence="6" id="KW-0378">Hydrolase</keyword>
<keyword evidence="5 6" id="KW-0961">Cell wall biogenesis/degradation</keyword>
<dbReference type="Pfam" id="PF03283">
    <property type="entry name" value="PAE"/>
    <property type="match status" value="1"/>
</dbReference>
<dbReference type="PANTHER" id="PTHR21562:SF100">
    <property type="entry name" value="PECTIN ACETYLESTERASE"/>
    <property type="match status" value="1"/>
</dbReference>
<dbReference type="GO" id="GO:0009505">
    <property type="term" value="C:plant-type cell wall"/>
    <property type="evidence" value="ECO:0007669"/>
    <property type="project" value="TreeGrafter"/>
</dbReference>
<dbReference type="GO" id="GO:0071555">
    <property type="term" value="P:cell wall organization"/>
    <property type="evidence" value="ECO:0007669"/>
    <property type="project" value="UniProtKB-KW"/>
</dbReference>
<protein>
    <recommendedName>
        <fullName evidence="6">Pectin acetylesterase</fullName>
        <ecNumber evidence="6">3.1.1.-</ecNumber>
    </recommendedName>
</protein>
<evidence type="ECO:0000256" key="5">
    <source>
        <dbReference type="ARBA" id="ARBA00023316"/>
    </source>
</evidence>
<evidence type="ECO:0000313" key="7">
    <source>
        <dbReference type="EnsemblPlants" id="Bo1g015010.1"/>
    </source>
</evidence>
<keyword evidence="8" id="KW-1185">Reference proteome</keyword>
<dbReference type="eggNOG" id="KOG4287">
    <property type="taxonomic scope" value="Eukaryota"/>
</dbReference>
<dbReference type="GO" id="GO:0052793">
    <property type="term" value="F:pectin acetylesterase activity"/>
    <property type="evidence" value="ECO:0007669"/>
    <property type="project" value="TreeGrafter"/>
</dbReference>
<reference evidence="7" key="2">
    <citation type="submission" date="2015-03" db="UniProtKB">
        <authorList>
            <consortium name="EnsemblPlants"/>
        </authorList>
    </citation>
    <scope>IDENTIFICATION</scope>
</reference>
<accession>A0A0D3A3C8</accession>
<evidence type="ECO:0000256" key="2">
    <source>
        <dbReference type="ARBA" id="ARBA00004191"/>
    </source>
</evidence>
<evidence type="ECO:0000256" key="1">
    <source>
        <dbReference type="ARBA" id="ARBA00003534"/>
    </source>
</evidence>
<dbReference type="Gramene" id="Bo1g015010.1">
    <property type="protein sequence ID" value="Bo1g015010.1"/>
    <property type="gene ID" value="Bo1g015010"/>
</dbReference>
<keyword evidence="4 6" id="KW-0134">Cell wall</keyword>
<proteinExistence type="inferred from homology"/>
<dbReference type="InterPro" id="IPR004963">
    <property type="entry name" value="PAE/NOTUM"/>
</dbReference>